<proteinExistence type="predicted"/>
<keyword evidence="2" id="KW-1185">Reference proteome</keyword>
<evidence type="ECO:0000313" key="2">
    <source>
        <dbReference type="Proteomes" id="UP000635828"/>
    </source>
</evidence>
<protein>
    <submittedName>
        <fullName evidence="1">Uncharacterized protein</fullName>
    </submittedName>
</protein>
<name>A0ABR7FM47_9FIRM</name>
<comment type="caution">
    <text evidence="1">The sequence shown here is derived from an EMBL/GenBank/DDBJ whole genome shotgun (WGS) entry which is preliminary data.</text>
</comment>
<dbReference type="Proteomes" id="UP000635828">
    <property type="component" value="Unassembled WGS sequence"/>
</dbReference>
<dbReference type="RefSeq" id="WP_024728235.1">
    <property type="nucleotide sequence ID" value="NZ_JACOOS010000001.1"/>
</dbReference>
<organism evidence="1 2">
    <name type="scientific">Anaerostipes hominis</name>
    <name type="common">ex Liu et al. 2021</name>
    <dbReference type="NCBI Taxonomy" id="2763018"/>
    <lineage>
        <taxon>Bacteria</taxon>
        <taxon>Bacillati</taxon>
        <taxon>Bacillota</taxon>
        <taxon>Clostridia</taxon>
        <taxon>Lachnospirales</taxon>
        <taxon>Lachnospiraceae</taxon>
        <taxon>Anaerostipes</taxon>
    </lineage>
</organism>
<accession>A0ABR7FM47</accession>
<evidence type="ECO:0000313" key="1">
    <source>
        <dbReference type="EMBL" id="MBC5676289.1"/>
    </source>
</evidence>
<gene>
    <name evidence="1" type="ORF">H8S22_01255</name>
</gene>
<reference evidence="1 2" key="1">
    <citation type="submission" date="2020-08" db="EMBL/GenBank/DDBJ databases">
        <title>Genome public.</title>
        <authorList>
            <person name="Liu C."/>
            <person name="Sun Q."/>
        </authorList>
    </citation>
    <scope>NUCLEOTIDE SEQUENCE [LARGE SCALE GENOMIC DNA]</scope>
    <source>
        <strain evidence="1 2">NSJ-7</strain>
    </source>
</reference>
<sequence>MKIRNLKKKCLIMSAVFLIIGSVLTGAGWSMADFKAENVKEEGKPKWYRTFYADEQGAWIGIQVKKGVYLLTFGGTRE</sequence>
<dbReference type="EMBL" id="JACOOS010000001">
    <property type="protein sequence ID" value="MBC5676289.1"/>
    <property type="molecule type" value="Genomic_DNA"/>
</dbReference>